<organism evidence="1">
    <name type="scientific">Anguilla anguilla</name>
    <name type="common">European freshwater eel</name>
    <name type="synonym">Muraena anguilla</name>
    <dbReference type="NCBI Taxonomy" id="7936"/>
    <lineage>
        <taxon>Eukaryota</taxon>
        <taxon>Metazoa</taxon>
        <taxon>Chordata</taxon>
        <taxon>Craniata</taxon>
        <taxon>Vertebrata</taxon>
        <taxon>Euteleostomi</taxon>
        <taxon>Actinopterygii</taxon>
        <taxon>Neopterygii</taxon>
        <taxon>Teleostei</taxon>
        <taxon>Anguilliformes</taxon>
        <taxon>Anguillidae</taxon>
        <taxon>Anguilla</taxon>
    </lineage>
</organism>
<protein>
    <submittedName>
        <fullName evidence="1">Uncharacterized protein</fullName>
    </submittedName>
</protein>
<reference evidence="1" key="2">
    <citation type="journal article" date="2015" name="Fish Shellfish Immunol.">
        <title>Early steps in the European eel (Anguilla anguilla)-Vibrio vulnificus interaction in the gills: Role of the RtxA13 toxin.</title>
        <authorList>
            <person name="Callol A."/>
            <person name="Pajuelo D."/>
            <person name="Ebbesson L."/>
            <person name="Teles M."/>
            <person name="MacKenzie S."/>
            <person name="Amaro C."/>
        </authorList>
    </citation>
    <scope>NUCLEOTIDE SEQUENCE</scope>
</reference>
<name>A0A0E9T4G5_ANGAN</name>
<dbReference type="EMBL" id="GBXM01060717">
    <property type="protein sequence ID" value="JAH47860.1"/>
    <property type="molecule type" value="Transcribed_RNA"/>
</dbReference>
<reference evidence="1" key="1">
    <citation type="submission" date="2014-11" db="EMBL/GenBank/DDBJ databases">
        <authorList>
            <person name="Amaro Gonzalez C."/>
        </authorList>
    </citation>
    <scope>NUCLEOTIDE SEQUENCE</scope>
</reference>
<accession>A0A0E9T4G5</accession>
<proteinExistence type="predicted"/>
<dbReference type="AlphaFoldDB" id="A0A0E9T4G5"/>
<sequence>MCLDAPVDSPQLLQVHLGFGVVTHEMVQPGKVSVRHNAVLCIVLRFPPQSLARQPRAS</sequence>
<evidence type="ECO:0000313" key="1">
    <source>
        <dbReference type="EMBL" id="JAH47860.1"/>
    </source>
</evidence>